<dbReference type="GO" id="GO:0005524">
    <property type="term" value="F:ATP binding"/>
    <property type="evidence" value="ECO:0007669"/>
    <property type="project" value="InterPro"/>
</dbReference>
<dbReference type="SUPFAM" id="SSF52540">
    <property type="entry name" value="P-loop containing nucleoside triphosphate hydrolases"/>
    <property type="match status" value="1"/>
</dbReference>
<evidence type="ECO:0000259" key="1">
    <source>
        <dbReference type="Pfam" id="PF07728"/>
    </source>
</evidence>
<dbReference type="EMBL" id="JACHJY010000005">
    <property type="protein sequence ID" value="MBB4982700.1"/>
    <property type="molecule type" value="Genomic_DNA"/>
</dbReference>
<dbReference type="PANTHER" id="PTHR37291">
    <property type="entry name" value="5-METHYLCYTOSINE-SPECIFIC RESTRICTION ENZYME B"/>
    <property type="match status" value="1"/>
</dbReference>
<dbReference type="InterPro" id="IPR027417">
    <property type="entry name" value="P-loop_NTPase"/>
</dbReference>
<sequence length="821" mass="91464">MADRERRYAVTVDGRAYELNPSPGEVILPGQGFKIHHAPDCKHLTDSVSLQRRPDPDGLTWRRLLDAAEPTAFAASAGLLNGRNRPVTGVCSCALRPVTDSHAETLPYWPVDEALRVFDRERHRAAVEAADRDAERVHTEFPWEEWPELPLERYALGQPDMPGHQVFSYLLEFGSKALGSITGGTAKKHFVYRTNHGAWWFDKRYADVDEAWREVRAGLVAAVTAAREGRVRDIDEIASIRSGIMVVAKTLRIYAPDAVLPVYSDSFTQHYLNRLAPGNTAAKLQPFRRKELLKSLIAEDPRFAGWPPQLVWHFLDWWAPARRTAPRTVRIGVSELHDDWDYFQVEGVAAVDADRVGDLRRYADEEEFTEAYQEAYADGGTSAGQLAARAGGLWRLLDLREGDRVVATRGRSEVLGVGRVTGDGYAWQPRLDADRPPWHAVTVEWDMEYAGKLDEPVADWGRGLVSDVPRPLWLKIGELMMFGRVVNLLELEEATDSVEIPPLDAVLQQIDDALERRGQAVLFGPPGTGKTYHALRYAVRRLGELSADLPGVEPLAEPGSAEFAATIEALTEARRLTLVTFHPSYGYEDFVEGLRPVKGASGFILEPVDGVFKRVCETAAADPGQLYLMVVDELNRGNLPRILGELITVVEKDKRGLPVTLPLTGTPFRVPPNVRLLGTMNTADRSVRMLDSAIRRRFAFIELLPDSGPLRGAQVDQLDLAVFLDRLNERIRTRLDREKQIGHAFFLPEGAPVSTAAEFAAIVRGEILPLLQEYAYDDYGLLAAFLGEGVVDVVAHTLRELTDEDLINRLYEELQVGSGGE</sequence>
<name>A0A7W7XC53_9ACTN</name>
<gene>
    <name evidence="2" type="ORF">GGE06_003632</name>
</gene>
<dbReference type="InterPro" id="IPR052934">
    <property type="entry name" value="Methyl-DNA_Rec/Restrict_Enz"/>
</dbReference>
<protein>
    <submittedName>
        <fullName evidence="2">5-methylcytosine-specific restriction protein B</fullName>
        <ecNumber evidence="2">3.1.21.-</ecNumber>
    </submittedName>
</protein>
<evidence type="ECO:0000313" key="2">
    <source>
        <dbReference type="EMBL" id="MBB4982700.1"/>
    </source>
</evidence>
<organism evidence="2 3">
    <name type="scientific">Streptomyces nymphaeiformis</name>
    <dbReference type="NCBI Taxonomy" id="2663842"/>
    <lineage>
        <taxon>Bacteria</taxon>
        <taxon>Bacillati</taxon>
        <taxon>Actinomycetota</taxon>
        <taxon>Actinomycetes</taxon>
        <taxon>Kitasatosporales</taxon>
        <taxon>Streptomycetaceae</taxon>
        <taxon>Streptomyces</taxon>
    </lineage>
</organism>
<evidence type="ECO:0000313" key="3">
    <source>
        <dbReference type="Proteomes" id="UP000582643"/>
    </source>
</evidence>
<dbReference type="Gene3D" id="3.40.50.300">
    <property type="entry name" value="P-loop containing nucleotide triphosphate hydrolases"/>
    <property type="match status" value="1"/>
</dbReference>
<keyword evidence="3" id="KW-1185">Reference proteome</keyword>
<dbReference type="AlphaFoldDB" id="A0A7W7XC53"/>
<dbReference type="EC" id="3.1.21.-" evidence="2"/>
<accession>A0A7W7XC53</accession>
<feature type="domain" description="ATPase dynein-related AAA" evidence="1">
    <location>
        <begin position="562"/>
        <end position="698"/>
    </location>
</feature>
<dbReference type="PANTHER" id="PTHR37291:SF1">
    <property type="entry name" value="TYPE IV METHYL-DIRECTED RESTRICTION ENZYME ECOKMCRB SUBUNIT"/>
    <property type="match status" value="1"/>
</dbReference>
<dbReference type="GO" id="GO:0016887">
    <property type="term" value="F:ATP hydrolysis activity"/>
    <property type="evidence" value="ECO:0007669"/>
    <property type="project" value="InterPro"/>
</dbReference>
<reference evidence="2 3" key="1">
    <citation type="submission" date="2020-08" db="EMBL/GenBank/DDBJ databases">
        <title>Genomic Encyclopedia of Type Strains, Phase III (KMG-III): the genomes of soil and plant-associated and newly described type strains.</title>
        <authorList>
            <person name="Whitman W."/>
        </authorList>
    </citation>
    <scope>NUCLEOTIDE SEQUENCE [LARGE SCALE GENOMIC DNA]</scope>
    <source>
        <strain evidence="2 3">SFB5A</strain>
    </source>
</reference>
<keyword evidence="2" id="KW-0378">Hydrolase</keyword>
<dbReference type="RefSeq" id="WP_116158581.1">
    <property type="nucleotide sequence ID" value="NZ_JACHJY010000005.1"/>
</dbReference>
<comment type="caution">
    <text evidence="2">The sequence shown here is derived from an EMBL/GenBank/DDBJ whole genome shotgun (WGS) entry which is preliminary data.</text>
</comment>
<dbReference type="InterPro" id="IPR011704">
    <property type="entry name" value="ATPase_dyneun-rel_AAA"/>
</dbReference>
<dbReference type="Pfam" id="PF07728">
    <property type="entry name" value="AAA_5"/>
    <property type="match status" value="1"/>
</dbReference>
<proteinExistence type="predicted"/>
<dbReference type="Proteomes" id="UP000582643">
    <property type="component" value="Unassembled WGS sequence"/>
</dbReference>